<gene>
    <name evidence="1" type="ORF">FHX71_000574</name>
</gene>
<dbReference type="EMBL" id="JACGWV010000001">
    <property type="protein sequence ID" value="MBA8806632.1"/>
    <property type="molecule type" value="Genomic_DNA"/>
</dbReference>
<evidence type="ECO:0000313" key="2">
    <source>
        <dbReference type="Proteomes" id="UP000540568"/>
    </source>
</evidence>
<proteinExistence type="predicted"/>
<organism evidence="1 2">
    <name type="scientific">Promicromonospora sukumoe</name>
    <dbReference type="NCBI Taxonomy" id="88382"/>
    <lineage>
        <taxon>Bacteria</taxon>
        <taxon>Bacillati</taxon>
        <taxon>Actinomycetota</taxon>
        <taxon>Actinomycetes</taxon>
        <taxon>Micrococcales</taxon>
        <taxon>Promicromonosporaceae</taxon>
        <taxon>Promicromonospora</taxon>
    </lineage>
</organism>
<dbReference type="Proteomes" id="UP000540568">
    <property type="component" value="Unassembled WGS sequence"/>
</dbReference>
<dbReference type="InterPro" id="IPR047880">
    <property type="entry name" value="MafI-like"/>
</dbReference>
<accession>A0A7W3J5I7</accession>
<evidence type="ECO:0000313" key="1">
    <source>
        <dbReference type="EMBL" id="MBA8806632.1"/>
    </source>
</evidence>
<sequence>MQHPDYQSHQVIDDSVRAAARLVAGSLRPEQYDDVIHLLDHGEPGIALDTLCSHLYEDDIEIDDGARRQIAHAGELMGTSPLVWERLAPAPWPDVDPATWWTFQTGEPADAEHSWNVRRELEREIGVGHVLHGERFDVLARFSGADKVLLRLAGGRFAVVHPTWSVRAEPSLRLATVVLPDLHGAQVEVDRISDLG</sequence>
<protein>
    <submittedName>
        <fullName evidence="1">Uncharacterized protein</fullName>
    </submittedName>
</protein>
<dbReference type="RefSeq" id="WP_182614334.1">
    <property type="nucleotide sequence ID" value="NZ_BAAATF010000002.1"/>
</dbReference>
<comment type="caution">
    <text evidence="1">The sequence shown here is derived from an EMBL/GenBank/DDBJ whole genome shotgun (WGS) entry which is preliminary data.</text>
</comment>
<dbReference type="AlphaFoldDB" id="A0A7W3J5I7"/>
<dbReference type="NCBIfam" id="NF033691">
    <property type="entry name" value="immunity_MafI"/>
    <property type="match status" value="1"/>
</dbReference>
<name>A0A7W3J5I7_9MICO</name>
<keyword evidence="2" id="KW-1185">Reference proteome</keyword>
<reference evidence="1 2" key="1">
    <citation type="submission" date="2020-07" db="EMBL/GenBank/DDBJ databases">
        <title>Sequencing the genomes of 1000 actinobacteria strains.</title>
        <authorList>
            <person name="Klenk H.-P."/>
        </authorList>
    </citation>
    <scope>NUCLEOTIDE SEQUENCE [LARGE SCALE GENOMIC DNA]</scope>
    <source>
        <strain evidence="1 2">DSM 44121</strain>
    </source>
</reference>